<protein>
    <submittedName>
        <fullName evidence="7">MarR family transcriptional regulator</fullName>
    </submittedName>
</protein>
<proteinExistence type="predicted"/>
<dbReference type="InterPro" id="IPR036388">
    <property type="entry name" value="WH-like_DNA-bd_sf"/>
</dbReference>
<dbReference type="InterPro" id="IPR000835">
    <property type="entry name" value="HTH_MarR-typ"/>
</dbReference>
<dbReference type="PANTHER" id="PTHR33164:SF5">
    <property type="entry name" value="ORGANIC HYDROPEROXIDE RESISTANCE TRANSCRIPTIONAL REGULATOR"/>
    <property type="match status" value="1"/>
</dbReference>
<name>A0A4S2HFI8_9PROT</name>
<dbReference type="GO" id="GO:0006950">
    <property type="term" value="P:response to stress"/>
    <property type="evidence" value="ECO:0007669"/>
    <property type="project" value="TreeGrafter"/>
</dbReference>
<feature type="domain" description="HTH marR-type" evidence="6">
    <location>
        <begin position="14"/>
        <end position="144"/>
    </location>
</feature>
<dbReference type="InterPro" id="IPR036390">
    <property type="entry name" value="WH_DNA-bd_sf"/>
</dbReference>
<dbReference type="Gene3D" id="1.10.10.10">
    <property type="entry name" value="Winged helix-like DNA-binding domain superfamily/Winged helix DNA-binding domain"/>
    <property type="match status" value="1"/>
</dbReference>
<dbReference type="InterPro" id="IPR039422">
    <property type="entry name" value="MarR/SlyA-like"/>
</dbReference>
<dbReference type="PROSITE" id="PS50995">
    <property type="entry name" value="HTH_MARR_2"/>
    <property type="match status" value="1"/>
</dbReference>
<dbReference type="OrthoDB" id="9806864at2"/>
<evidence type="ECO:0000256" key="1">
    <source>
        <dbReference type="ARBA" id="ARBA00004496"/>
    </source>
</evidence>
<gene>
    <name evidence="7" type="ORF">E5162_05220</name>
</gene>
<sequence length="150" mass="17012">MEKHAGLGGPLALEEHVCYAIYAANLAIQRTYKPLLDSLGITYPQYLTLSLLWERDERSVSELAHRLDLEASTLTPMVKRLETAGLVTRDRNPRDERQVLVRLTETGEALKEKATCIPASLLSNSRLPMGDLMELNQLVRELRNRLVEKE</sequence>
<dbReference type="InterPro" id="IPR055166">
    <property type="entry name" value="Transc_reg_Sar_Rot_HTH"/>
</dbReference>
<comment type="subcellular location">
    <subcellularLocation>
        <location evidence="1">Cytoplasm</location>
    </subcellularLocation>
</comment>
<keyword evidence="4" id="KW-0238">DNA-binding</keyword>
<keyword evidence="8" id="KW-1185">Reference proteome</keyword>
<dbReference type="InterPro" id="IPR011991">
    <property type="entry name" value="ArsR-like_HTH"/>
</dbReference>
<dbReference type="SUPFAM" id="SSF46785">
    <property type="entry name" value="Winged helix' DNA-binding domain"/>
    <property type="match status" value="1"/>
</dbReference>
<dbReference type="FunFam" id="1.10.10.10:FF:000163">
    <property type="entry name" value="MarR family transcriptional regulator"/>
    <property type="match status" value="1"/>
</dbReference>
<dbReference type="GO" id="GO:0003700">
    <property type="term" value="F:DNA-binding transcription factor activity"/>
    <property type="evidence" value="ECO:0007669"/>
    <property type="project" value="InterPro"/>
</dbReference>
<dbReference type="SMART" id="SM00347">
    <property type="entry name" value="HTH_MARR"/>
    <property type="match status" value="1"/>
</dbReference>
<reference evidence="7 8" key="1">
    <citation type="journal article" date="2013" name="Int. J. Syst. Evol. Microbiol.">
        <title>Marinicauda pacifica gen. nov., sp. nov., a prosthecate alphaproteobacterium of the family Hyphomonadaceae isolated from deep seawater.</title>
        <authorList>
            <person name="Zhang X.Y."/>
            <person name="Li G.W."/>
            <person name="Wang C.S."/>
            <person name="Zhang Y.J."/>
            <person name="Xu X.W."/>
            <person name="Li H."/>
            <person name="Liu A."/>
            <person name="Liu C."/>
            <person name="Xie B.B."/>
            <person name="Qin Q.L."/>
            <person name="Xu Z."/>
            <person name="Chen X.L."/>
            <person name="Zhou B.C."/>
            <person name="Zhang Y.Z."/>
        </authorList>
    </citation>
    <scope>NUCLEOTIDE SEQUENCE [LARGE SCALE GENOMIC DNA]</scope>
    <source>
        <strain evidence="7 8">P-1 km-3</strain>
    </source>
</reference>
<keyword evidence="5" id="KW-0804">Transcription</keyword>
<organism evidence="7 8">
    <name type="scientific">Marinicauda pacifica</name>
    <dbReference type="NCBI Taxonomy" id="1133559"/>
    <lineage>
        <taxon>Bacteria</taxon>
        <taxon>Pseudomonadati</taxon>
        <taxon>Pseudomonadota</taxon>
        <taxon>Alphaproteobacteria</taxon>
        <taxon>Maricaulales</taxon>
        <taxon>Maricaulaceae</taxon>
        <taxon>Marinicauda</taxon>
    </lineage>
</organism>
<evidence type="ECO:0000259" key="6">
    <source>
        <dbReference type="PROSITE" id="PS50995"/>
    </source>
</evidence>
<comment type="caution">
    <text evidence="7">The sequence shown here is derived from an EMBL/GenBank/DDBJ whole genome shotgun (WGS) entry which is preliminary data.</text>
</comment>
<keyword evidence="2" id="KW-0963">Cytoplasm</keyword>
<dbReference type="PANTHER" id="PTHR33164">
    <property type="entry name" value="TRANSCRIPTIONAL REGULATOR, MARR FAMILY"/>
    <property type="match status" value="1"/>
</dbReference>
<dbReference type="EMBL" id="SRXV01000001">
    <property type="protein sequence ID" value="TGY94673.1"/>
    <property type="molecule type" value="Genomic_DNA"/>
</dbReference>
<evidence type="ECO:0000256" key="4">
    <source>
        <dbReference type="ARBA" id="ARBA00023125"/>
    </source>
</evidence>
<dbReference type="Pfam" id="PF22381">
    <property type="entry name" value="Staph_reg_Sar_Rot"/>
    <property type="match status" value="1"/>
</dbReference>
<evidence type="ECO:0000313" key="8">
    <source>
        <dbReference type="Proteomes" id="UP000305451"/>
    </source>
</evidence>
<dbReference type="AlphaFoldDB" id="A0A4S2HFI8"/>
<dbReference type="PRINTS" id="PR00598">
    <property type="entry name" value="HTHMARR"/>
</dbReference>
<evidence type="ECO:0000256" key="5">
    <source>
        <dbReference type="ARBA" id="ARBA00023163"/>
    </source>
</evidence>
<dbReference type="CDD" id="cd00090">
    <property type="entry name" value="HTH_ARSR"/>
    <property type="match status" value="1"/>
</dbReference>
<dbReference type="GO" id="GO:0003677">
    <property type="term" value="F:DNA binding"/>
    <property type="evidence" value="ECO:0007669"/>
    <property type="project" value="UniProtKB-KW"/>
</dbReference>
<accession>A0A4S2HFI8</accession>
<evidence type="ECO:0000313" key="7">
    <source>
        <dbReference type="EMBL" id="TGY94673.1"/>
    </source>
</evidence>
<evidence type="ECO:0000256" key="2">
    <source>
        <dbReference type="ARBA" id="ARBA00022490"/>
    </source>
</evidence>
<dbReference type="RefSeq" id="WP_135943870.1">
    <property type="nucleotide sequence ID" value="NZ_BMEI01000001.1"/>
</dbReference>
<keyword evidence="3" id="KW-0805">Transcription regulation</keyword>
<dbReference type="Proteomes" id="UP000305451">
    <property type="component" value="Unassembled WGS sequence"/>
</dbReference>
<dbReference type="GO" id="GO:0005737">
    <property type="term" value="C:cytoplasm"/>
    <property type="evidence" value="ECO:0007669"/>
    <property type="project" value="UniProtKB-SubCell"/>
</dbReference>
<evidence type="ECO:0000256" key="3">
    <source>
        <dbReference type="ARBA" id="ARBA00023015"/>
    </source>
</evidence>